<proteinExistence type="predicted"/>
<evidence type="ECO:0008006" key="4">
    <source>
        <dbReference type="Google" id="ProtNLM"/>
    </source>
</evidence>
<name>A0ABS5KGF7_9ACTN</name>
<comment type="caution">
    <text evidence="2">The sequence shown here is derived from an EMBL/GenBank/DDBJ whole genome shotgun (WGS) entry which is preliminary data.</text>
</comment>
<dbReference type="EMBL" id="JAAFYZ010000002">
    <property type="protein sequence ID" value="MBS2545357.1"/>
    <property type="molecule type" value="Genomic_DNA"/>
</dbReference>
<evidence type="ECO:0000313" key="3">
    <source>
        <dbReference type="Proteomes" id="UP000730482"/>
    </source>
</evidence>
<dbReference type="Proteomes" id="UP000730482">
    <property type="component" value="Unassembled WGS sequence"/>
</dbReference>
<keyword evidence="1" id="KW-1133">Transmembrane helix</keyword>
<keyword evidence="3" id="KW-1185">Reference proteome</keyword>
<organism evidence="2 3">
    <name type="scientific">Catenulispora pinistramenti</name>
    <dbReference type="NCBI Taxonomy" id="2705254"/>
    <lineage>
        <taxon>Bacteria</taxon>
        <taxon>Bacillati</taxon>
        <taxon>Actinomycetota</taxon>
        <taxon>Actinomycetes</taxon>
        <taxon>Catenulisporales</taxon>
        <taxon>Catenulisporaceae</taxon>
        <taxon>Catenulispora</taxon>
    </lineage>
</organism>
<reference evidence="2 3" key="1">
    <citation type="submission" date="2020-02" db="EMBL/GenBank/DDBJ databases">
        <title>Acidophilic actinobacteria isolated from forest soil.</title>
        <authorList>
            <person name="Golinska P."/>
        </authorList>
    </citation>
    <scope>NUCLEOTIDE SEQUENCE [LARGE SCALE GENOMIC DNA]</scope>
    <source>
        <strain evidence="2 3">NL8</strain>
    </source>
</reference>
<keyword evidence="1" id="KW-0812">Transmembrane</keyword>
<dbReference type="RefSeq" id="WP_212007023.1">
    <property type="nucleotide sequence ID" value="NZ_JAAFYZ010000002.1"/>
</dbReference>
<feature type="transmembrane region" description="Helical" evidence="1">
    <location>
        <begin position="253"/>
        <end position="275"/>
    </location>
</feature>
<sequence>MVISVGNGTLLLTVGSATFTLLAGLFLFVSAFREPTIRDAGSAWHRRLDLRSVIRQPMRLTVSVGVGLAAGLFTGWPVAALAVTCGVWFAPVLAGEDVAEKSRIANVEGLANWSELLRDTLSSSAGLEQAVLASTSVAPKALAEPMATLGADLRSRQPFSDAMTALGDRLADPIADQVVMALVNAQRNQAKNLADLLGELAAAARAQVTLAVQVDAERAQHRTTQRGVIGIFFVIAFGLELFEPKFLQPYGTFSGQMVMLVIVAGFAASFAWMRVITRPKPLPRLLVGDDWKGR</sequence>
<feature type="transmembrane region" description="Helical" evidence="1">
    <location>
        <begin position="12"/>
        <end position="32"/>
    </location>
</feature>
<evidence type="ECO:0000256" key="1">
    <source>
        <dbReference type="SAM" id="Phobius"/>
    </source>
</evidence>
<accession>A0ABS5KGF7</accession>
<feature type="transmembrane region" description="Helical" evidence="1">
    <location>
        <begin position="228"/>
        <end position="247"/>
    </location>
</feature>
<keyword evidence="1" id="KW-0472">Membrane</keyword>
<evidence type="ECO:0000313" key="2">
    <source>
        <dbReference type="EMBL" id="MBS2545357.1"/>
    </source>
</evidence>
<gene>
    <name evidence="2" type="ORF">KGQ19_00595</name>
</gene>
<dbReference type="PANTHER" id="PTHR35007:SF3">
    <property type="entry name" value="POSSIBLE CONSERVED ALANINE RICH MEMBRANE PROTEIN"/>
    <property type="match status" value="1"/>
</dbReference>
<dbReference type="PANTHER" id="PTHR35007">
    <property type="entry name" value="INTEGRAL MEMBRANE PROTEIN-RELATED"/>
    <property type="match status" value="1"/>
</dbReference>
<protein>
    <recommendedName>
        <fullName evidence="4">Type II secretion system protein</fullName>
    </recommendedName>
</protein>